<dbReference type="Proteomes" id="UP000799777">
    <property type="component" value="Unassembled WGS sequence"/>
</dbReference>
<evidence type="ECO:0000256" key="1">
    <source>
        <dbReference type="SAM" id="Phobius"/>
    </source>
</evidence>
<dbReference type="AlphaFoldDB" id="A0A9P4H4D9"/>
<keyword evidence="3" id="KW-1185">Reference proteome</keyword>
<name>A0A9P4H4D9_9PLEO</name>
<protein>
    <submittedName>
        <fullName evidence="2">Uncharacterized protein</fullName>
    </submittedName>
</protein>
<keyword evidence="1" id="KW-1133">Transmembrane helix</keyword>
<comment type="caution">
    <text evidence="2">The sequence shown here is derived from an EMBL/GenBank/DDBJ whole genome shotgun (WGS) entry which is preliminary data.</text>
</comment>
<evidence type="ECO:0000313" key="2">
    <source>
        <dbReference type="EMBL" id="KAF2027998.1"/>
    </source>
</evidence>
<dbReference type="EMBL" id="ML978219">
    <property type="protein sequence ID" value="KAF2027998.1"/>
    <property type="molecule type" value="Genomic_DNA"/>
</dbReference>
<proteinExistence type="predicted"/>
<feature type="transmembrane region" description="Helical" evidence="1">
    <location>
        <begin position="63"/>
        <end position="81"/>
    </location>
</feature>
<accession>A0A9P4H4D9</accession>
<sequence length="495" mass="54788">MDSQAAIATAVLVSLLLESRRGLHAYHLASLSPMRSGSGTPWSFAGFLFQDSWRSAKFLKRCYGYVVAAIVLLITTTMLKFSSTFLQSNLNPAPLVVALRNANQKWYFLQKYKPENNARNSAWTSNSSFYPTFGEFSTTPPAAARISDTVCETIPVKLLFWARGCLARRQMTQASKAMDITQRSPSLGARMDHRHDRTLISSGGLMSTLRIRQVLEPHSLYAFRPGMRPSSTSVPRVRQIVPSRQCSGGDYSKTNGVISHLIPRRDYVNRQILQMEKPTSLLGDPLPRHERPLLQSDATGSSAAKYGSNTPFPGNWSIFLTGEPYTTLLSSFSRPLSQAIAADPAWAATFSDKIGAIGSVAWAMSNLVTVLSAMNYYSQLPAFDRIYQVIVSYYVDVLYPQSRLGFTILLWSVVAHCLVVTLLLALFINSTKLTLLGSSWSGFSQMAESRDVRAHFKETSLIDDYAVLKELRARGDAEIRARVVKRGNTAAIAIG</sequence>
<evidence type="ECO:0000313" key="3">
    <source>
        <dbReference type="Proteomes" id="UP000799777"/>
    </source>
</evidence>
<keyword evidence="1" id="KW-0472">Membrane</keyword>
<reference evidence="2" key="1">
    <citation type="journal article" date="2020" name="Stud. Mycol.">
        <title>101 Dothideomycetes genomes: a test case for predicting lifestyles and emergence of pathogens.</title>
        <authorList>
            <person name="Haridas S."/>
            <person name="Albert R."/>
            <person name="Binder M."/>
            <person name="Bloem J."/>
            <person name="Labutti K."/>
            <person name="Salamov A."/>
            <person name="Andreopoulos B."/>
            <person name="Baker S."/>
            <person name="Barry K."/>
            <person name="Bills G."/>
            <person name="Bluhm B."/>
            <person name="Cannon C."/>
            <person name="Castanera R."/>
            <person name="Culley D."/>
            <person name="Daum C."/>
            <person name="Ezra D."/>
            <person name="Gonzalez J."/>
            <person name="Henrissat B."/>
            <person name="Kuo A."/>
            <person name="Liang C."/>
            <person name="Lipzen A."/>
            <person name="Lutzoni F."/>
            <person name="Magnuson J."/>
            <person name="Mondo S."/>
            <person name="Nolan M."/>
            <person name="Ohm R."/>
            <person name="Pangilinan J."/>
            <person name="Park H.-J."/>
            <person name="Ramirez L."/>
            <person name="Alfaro M."/>
            <person name="Sun H."/>
            <person name="Tritt A."/>
            <person name="Yoshinaga Y."/>
            <person name="Zwiers L.-H."/>
            <person name="Turgeon B."/>
            <person name="Goodwin S."/>
            <person name="Spatafora J."/>
            <person name="Crous P."/>
            <person name="Grigoriev I."/>
        </authorList>
    </citation>
    <scope>NUCLEOTIDE SEQUENCE</scope>
    <source>
        <strain evidence="2">CBS 110217</strain>
    </source>
</reference>
<gene>
    <name evidence="2" type="ORF">EK21DRAFT_91086</name>
</gene>
<dbReference type="OrthoDB" id="5428040at2759"/>
<keyword evidence="1" id="KW-0812">Transmembrane</keyword>
<feature type="transmembrane region" description="Helical" evidence="1">
    <location>
        <begin position="408"/>
        <end position="428"/>
    </location>
</feature>
<organism evidence="2 3">
    <name type="scientific">Setomelanomma holmii</name>
    <dbReference type="NCBI Taxonomy" id="210430"/>
    <lineage>
        <taxon>Eukaryota</taxon>
        <taxon>Fungi</taxon>
        <taxon>Dikarya</taxon>
        <taxon>Ascomycota</taxon>
        <taxon>Pezizomycotina</taxon>
        <taxon>Dothideomycetes</taxon>
        <taxon>Pleosporomycetidae</taxon>
        <taxon>Pleosporales</taxon>
        <taxon>Pleosporineae</taxon>
        <taxon>Phaeosphaeriaceae</taxon>
        <taxon>Setomelanomma</taxon>
    </lineage>
</organism>